<geneLocation type="plasmid" evidence="1">
    <name>1</name>
</geneLocation>
<accession>A0A509DT08</accession>
<keyword evidence="1" id="KW-0614">Plasmid</keyword>
<organism evidence="1">
    <name type="scientific">Escherichia coli</name>
    <dbReference type="NCBI Taxonomy" id="562"/>
    <lineage>
        <taxon>Bacteria</taxon>
        <taxon>Pseudomonadati</taxon>
        <taxon>Pseudomonadota</taxon>
        <taxon>Gammaproteobacteria</taxon>
        <taxon>Enterobacterales</taxon>
        <taxon>Enterobacteriaceae</taxon>
        <taxon>Escherichia</taxon>
    </lineage>
</organism>
<reference evidence="1" key="1">
    <citation type="submission" date="2019-06" db="EMBL/GenBank/DDBJ databases">
        <authorList>
            <consortium name="Pathogen Informatics"/>
        </authorList>
    </citation>
    <scope>NUCLEOTIDE SEQUENCE [LARGE SCALE GENOMIC DNA]</scope>
    <source>
        <strain evidence="1">VRES-hospital6495207</strain>
    </source>
</reference>
<gene>
    <name evidence="1" type="ORF">SAMEA4370386_00090</name>
</gene>
<proteinExistence type="predicted"/>
<protein>
    <submittedName>
        <fullName evidence="1">Uncharacterized protein</fullName>
    </submittedName>
</protein>
<sequence>MYKWGGKEGCRLLFRIYSTPDFIPRNTPTVSLRSIQGKGCIPLQKRLGCLRGTAGGFQGNGRVACVGFGKRLDAGSGTAAYRYSVRESCGYPPVMCGKKRGAHVQANLLTAGFPLNAQLQRNCARQPTGHNRFQ</sequence>
<dbReference type="AlphaFoldDB" id="A0A509DT08"/>
<name>A0A509DT08_ECOLX</name>
<dbReference type="EMBL" id="LR595878">
    <property type="protein sequence ID" value="VUD39889.1"/>
    <property type="molecule type" value="Genomic_DNA"/>
</dbReference>
<evidence type="ECO:0000313" key="1">
    <source>
        <dbReference type="EMBL" id="VUD39889.1"/>
    </source>
</evidence>